<dbReference type="EMBL" id="CP002391">
    <property type="protein sequence ID" value="EEQ64744.1"/>
    <property type="molecule type" value="Genomic_DNA"/>
</dbReference>
<proteinExistence type="inferred from homology"/>
<dbReference type="InterPro" id="IPR003784">
    <property type="entry name" value="BioY"/>
</dbReference>
<dbReference type="Proteomes" id="UP000015927">
    <property type="component" value="Chromosome"/>
</dbReference>
<dbReference type="RefSeq" id="WP_003657995.1">
    <property type="nucleotide sequence ID" value="NC_022112.1"/>
</dbReference>
<feature type="transmembrane region" description="Helical" evidence="3">
    <location>
        <begin position="34"/>
        <end position="52"/>
    </location>
</feature>
<keyword evidence="3" id="KW-0812">Transmembrane</keyword>
<dbReference type="PANTHER" id="PTHR34295">
    <property type="entry name" value="BIOTIN TRANSPORTER BIOY"/>
    <property type="match status" value="1"/>
</dbReference>
<dbReference type="Pfam" id="PF02632">
    <property type="entry name" value="BioY"/>
    <property type="match status" value="1"/>
</dbReference>
<keyword evidence="3" id="KW-1133">Transmembrane helix</keyword>
<keyword evidence="2" id="KW-0813">Transport</keyword>
<dbReference type="GeneID" id="57089666"/>
<feature type="transmembrane region" description="Helical" evidence="3">
    <location>
        <begin position="144"/>
        <end position="166"/>
    </location>
</feature>
<name>A0A826I036_LACPA</name>
<feature type="transmembrane region" description="Helical" evidence="3">
    <location>
        <begin position="110"/>
        <end position="132"/>
    </location>
</feature>
<dbReference type="KEGG" id="lpi:LBPG_00193"/>
<dbReference type="PIRSF" id="PIRSF016661">
    <property type="entry name" value="BioY"/>
    <property type="match status" value="1"/>
</dbReference>
<dbReference type="PANTHER" id="PTHR34295:SF1">
    <property type="entry name" value="BIOTIN TRANSPORTER BIOY"/>
    <property type="match status" value="1"/>
</dbReference>
<dbReference type="AlphaFoldDB" id="A0A826I036"/>
<feature type="transmembrane region" description="Helical" evidence="3">
    <location>
        <begin position="87"/>
        <end position="103"/>
    </location>
</feature>
<organism evidence="4 5">
    <name type="scientific">Lacticaseibacillus paracasei subsp. paracasei 8700:2</name>
    <dbReference type="NCBI Taxonomy" id="537973"/>
    <lineage>
        <taxon>Bacteria</taxon>
        <taxon>Bacillati</taxon>
        <taxon>Bacillota</taxon>
        <taxon>Bacilli</taxon>
        <taxon>Lactobacillales</taxon>
        <taxon>Lactobacillaceae</taxon>
        <taxon>Lacticaseibacillus</taxon>
    </lineage>
</organism>
<protein>
    <recommendedName>
        <fullName evidence="2">Biotin transporter</fullName>
    </recommendedName>
</protein>
<comment type="subcellular location">
    <subcellularLocation>
        <location evidence="2">Cell membrane</location>
        <topology evidence="2">Multi-pass membrane protein</topology>
    </subcellularLocation>
</comment>
<gene>
    <name evidence="4" type="ORF">LBPG_00193</name>
</gene>
<dbReference type="Gene3D" id="1.10.1760.20">
    <property type="match status" value="1"/>
</dbReference>
<keyword evidence="2" id="KW-1003">Cell membrane</keyword>
<evidence type="ECO:0000313" key="5">
    <source>
        <dbReference type="Proteomes" id="UP000015927"/>
    </source>
</evidence>
<accession>A0A826I036</accession>
<evidence type="ECO:0000313" key="4">
    <source>
        <dbReference type="EMBL" id="EEQ64744.1"/>
    </source>
</evidence>
<comment type="similarity">
    <text evidence="1 2">Belongs to the BioY family.</text>
</comment>
<evidence type="ECO:0000256" key="3">
    <source>
        <dbReference type="SAM" id="Phobius"/>
    </source>
</evidence>
<evidence type="ECO:0000256" key="2">
    <source>
        <dbReference type="PIRNR" id="PIRNR016661"/>
    </source>
</evidence>
<dbReference type="GO" id="GO:0015225">
    <property type="term" value="F:biotin transmembrane transporter activity"/>
    <property type="evidence" value="ECO:0007669"/>
    <property type="project" value="UniProtKB-UniRule"/>
</dbReference>
<sequence length="177" mass="18564">MTTNKVHNLSLTALMLAVLIVCSQLTIPLPIVPITLQTLAVGIIATVLSPGYSVLVVSAYIILGAIGLPVFAGLSGGAPVLAGPTGGYIWGFIVYALITSLLLKVTDKSAFAVLLMNGIGAIVQLFLGTLWIQLFIHASILKAFSIGFFPFLIPLIIKVILVTAVYEGLKKAIVSFA</sequence>
<evidence type="ECO:0000256" key="1">
    <source>
        <dbReference type="ARBA" id="ARBA00010692"/>
    </source>
</evidence>
<reference evidence="4 5" key="1">
    <citation type="submission" date="2010-12" db="EMBL/GenBank/DDBJ databases">
        <title>The Genome Sequence of Lactobacillus paracasei subsp. paracasei strain 8700:2.</title>
        <authorList>
            <consortium name="The Broad Institute Genome Sequencing Platform"/>
            <person name="Ward D."/>
            <person name="Earl A."/>
            <person name="Feldgarden M."/>
            <person name="Young S.K."/>
            <person name="Gargeya S."/>
            <person name="Zeng Q."/>
            <person name="Alvarado L."/>
            <person name="Berlin A."/>
            <person name="Bochicchio J."/>
            <person name="Chapman S.B."/>
            <person name="Chen Z."/>
            <person name="Freedman E."/>
            <person name="Gellesch M."/>
            <person name="Goldberg J."/>
            <person name="Griggs A."/>
            <person name="Gujja S."/>
            <person name="Heilman E."/>
            <person name="Heiman D."/>
            <person name="Howarth C."/>
            <person name="Mehta T."/>
            <person name="Neiman D."/>
            <person name="Pearson M."/>
            <person name="Roberts A."/>
            <person name="Saif S."/>
            <person name="Shea T."/>
            <person name="Shenoy N."/>
            <person name="Sisk P."/>
            <person name="Stolte C."/>
            <person name="Sykes S."/>
            <person name="White J."/>
            <person name="Yandava C."/>
            <person name="Saulnier D."/>
            <person name="Haas B."/>
            <person name="Nusbaum C."/>
            <person name="Birren B."/>
        </authorList>
    </citation>
    <scope>NUCLEOTIDE SEQUENCE [LARGE SCALE GENOMIC DNA]</scope>
    <source>
        <strain evidence="4 5">8700:2</strain>
    </source>
</reference>
<keyword evidence="2 3" id="KW-0472">Membrane</keyword>
<dbReference type="GO" id="GO:0005886">
    <property type="term" value="C:plasma membrane"/>
    <property type="evidence" value="ECO:0007669"/>
    <property type="project" value="UniProtKB-SubCell"/>
</dbReference>